<name>A0A5N4CTS1_CAMDR</name>
<reference evidence="2 3" key="1">
    <citation type="journal article" date="2019" name="Mol. Ecol. Resour.">
        <title>Improving Illumina assemblies with Hi-C and long reads: an example with the North African dromedary.</title>
        <authorList>
            <person name="Elbers J.P."/>
            <person name="Rogers M.F."/>
            <person name="Perelman P.L."/>
            <person name="Proskuryakova A.A."/>
            <person name="Serdyukova N.A."/>
            <person name="Johnson W.E."/>
            <person name="Horin P."/>
            <person name="Corander J."/>
            <person name="Murphy D."/>
            <person name="Burger P.A."/>
        </authorList>
    </citation>
    <scope>NUCLEOTIDE SEQUENCE [LARGE SCALE GENOMIC DNA]</scope>
    <source>
        <strain evidence="2">Drom800</strain>
        <tissue evidence="2">Blood</tissue>
    </source>
</reference>
<evidence type="ECO:0000313" key="2">
    <source>
        <dbReference type="EMBL" id="KAB1262248.1"/>
    </source>
</evidence>
<sequence>MPASVETLPELDPRTWIGVIREVLLEDGVLGGIRTMWGVREQRFQPEAWSLPGYMTLDKVPGPWCFLSSFQRPRIPQIRPKQWSGHIIFPCPTFKSWTPKTPWASPPPTTGVRSPAAGSPDPPPPSQVHDLGHAASCSCSQCPKPHSWVRGITLQRQGLISWLPALPSLQRLPPQQRQDGRQQLQLPTLPGLMLPDFSAFGTSPKPDCRLREWNVGIGLARSLSFLWSQGWPPNNSHLWKLIIGDEREVQRVDLYQIIHLAAQVTPGRESIIVRPPVRVGRGWETRDPERENDWSKVIQQPLSGGRGFLVPHPVLPAGFVRAQGSFEAGVPVGSSFLEEKPHQPLGEVLSPTDVVECLEQLPHPLALQSPLQELGKRCPRFPQAFPVIDGAHLSLYKKTGSAAPGPRLYLFQLPMPSEDSGAITDLLGLPVSSAVLRRAKSSPSLILRNLHCFLTLSSKPRTAQAGTHQPCCLWKFSVGGVWVQQCDWRGENPGPSNSGKDVWSRGWAHGHLSSMLGL</sequence>
<dbReference type="AlphaFoldDB" id="A0A5N4CTS1"/>
<organism evidence="2 3">
    <name type="scientific">Camelus dromedarius</name>
    <name type="common">Dromedary</name>
    <name type="synonym">Arabian camel</name>
    <dbReference type="NCBI Taxonomy" id="9838"/>
    <lineage>
        <taxon>Eukaryota</taxon>
        <taxon>Metazoa</taxon>
        <taxon>Chordata</taxon>
        <taxon>Craniata</taxon>
        <taxon>Vertebrata</taxon>
        <taxon>Euteleostomi</taxon>
        <taxon>Mammalia</taxon>
        <taxon>Eutheria</taxon>
        <taxon>Laurasiatheria</taxon>
        <taxon>Artiodactyla</taxon>
        <taxon>Tylopoda</taxon>
        <taxon>Camelidae</taxon>
        <taxon>Camelus</taxon>
    </lineage>
</organism>
<gene>
    <name evidence="2" type="ORF">Cadr_000021339</name>
</gene>
<proteinExistence type="predicted"/>
<protein>
    <submittedName>
        <fullName evidence="2">Uncharacterized protein</fullName>
    </submittedName>
</protein>
<feature type="region of interest" description="Disordered" evidence="1">
    <location>
        <begin position="99"/>
        <end position="130"/>
    </location>
</feature>
<evidence type="ECO:0000313" key="3">
    <source>
        <dbReference type="Proteomes" id="UP000299084"/>
    </source>
</evidence>
<dbReference type="EMBL" id="JWIN03000019">
    <property type="protein sequence ID" value="KAB1262248.1"/>
    <property type="molecule type" value="Genomic_DNA"/>
</dbReference>
<accession>A0A5N4CTS1</accession>
<comment type="caution">
    <text evidence="2">The sequence shown here is derived from an EMBL/GenBank/DDBJ whole genome shotgun (WGS) entry which is preliminary data.</text>
</comment>
<keyword evidence="3" id="KW-1185">Reference proteome</keyword>
<evidence type="ECO:0000256" key="1">
    <source>
        <dbReference type="SAM" id="MobiDB-lite"/>
    </source>
</evidence>
<dbReference type="Proteomes" id="UP000299084">
    <property type="component" value="Unassembled WGS sequence"/>
</dbReference>